<feature type="domain" description="3-hydroxyisobutyrate dehydrogenase-like NAD-binding" evidence="6">
    <location>
        <begin position="176"/>
        <end position="295"/>
    </location>
</feature>
<dbReference type="EMBL" id="JACCBV010000001">
    <property type="protein sequence ID" value="NYE18922.1"/>
    <property type="molecule type" value="Genomic_DNA"/>
</dbReference>
<dbReference type="InterPro" id="IPR013328">
    <property type="entry name" value="6PGD_dom2"/>
</dbReference>
<dbReference type="AlphaFoldDB" id="A0A7Y9KGX5"/>
<gene>
    <name evidence="7" type="ORF">BJ991_000950</name>
</gene>
<evidence type="ECO:0000259" key="5">
    <source>
        <dbReference type="Pfam" id="PF03446"/>
    </source>
</evidence>
<feature type="active site" evidence="4">
    <location>
        <position position="180"/>
    </location>
</feature>
<dbReference type="SUPFAM" id="SSF48179">
    <property type="entry name" value="6-phosphogluconate dehydrogenase C-terminal domain-like"/>
    <property type="match status" value="1"/>
</dbReference>
<evidence type="ECO:0000256" key="1">
    <source>
        <dbReference type="ARBA" id="ARBA00009080"/>
    </source>
</evidence>
<evidence type="ECO:0000259" key="6">
    <source>
        <dbReference type="Pfam" id="PF14833"/>
    </source>
</evidence>
<protein>
    <submittedName>
        <fullName evidence="7">3-hydroxyisobutyrate dehydrogenase-like beta-hydroxyacid dehydrogenase</fullName>
    </submittedName>
</protein>
<feature type="domain" description="6-phosphogluconate dehydrogenase NADP-binding" evidence="5">
    <location>
        <begin position="16"/>
        <end position="166"/>
    </location>
</feature>
<dbReference type="SUPFAM" id="SSF51735">
    <property type="entry name" value="NAD(P)-binding Rossmann-fold domains"/>
    <property type="match status" value="1"/>
</dbReference>
<evidence type="ECO:0000256" key="2">
    <source>
        <dbReference type="ARBA" id="ARBA00023002"/>
    </source>
</evidence>
<organism evidence="7 8">
    <name type="scientific">Microbacterium immunditiarum</name>
    <dbReference type="NCBI Taxonomy" id="337480"/>
    <lineage>
        <taxon>Bacteria</taxon>
        <taxon>Bacillati</taxon>
        <taxon>Actinomycetota</taxon>
        <taxon>Actinomycetes</taxon>
        <taxon>Micrococcales</taxon>
        <taxon>Microbacteriaceae</taxon>
        <taxon>Microbacterium</taxon>
    </lineage>
</organism>
<comment type="similarity">
    <text evidence="1">Belongs to the HIBADH-related family.</text>
</comment>
<dbReference type="InterPro" id="IPR029154">
    <property type="entry name" value="HIBADH-like_NADP-bd"/>
</dbReference>
<dbReference type="Gene3D" id="1.10.1040.10">
    <property type="entry name" value="N-(1-d-carboxylethyl)-l-norvaline Dehydrogenase, domain 2"/>
    <property type="match status" value="1"/>
</dbReference>
<dbReference type="PANTHER" id="PTHR43580:SF2">
    <property type="entry name" value="CYTOKINE-LIKE NUCLEAR FACTOR N-PAC"/>
    <property type="match status" value="1"/>
</dbReference>
<dbReference type="Pfam" id="PF14833">
    <property type="entry name" value="NAD_binding_11"/>
    <property type="match status" value="1"/>
</dbReference>
<dbReference type="GO" id="GO:0051287">
    <property type="term" value="F:NAD binding"/>
    <property type="evidence" value="ECO:0007669"/>
    <property type="project" value="InterPro"/>
</dbReference>
<dbReference type="PANTHER" id="PTHR43580">
    <property type="entry name" value="OXIDOREDUCTASE GLYR1-RELATED"/>
    <property type="match status" value="1"/>
</dbReference>
<evidence type="ECO:0000313" key="8">
    <source>
        <dbReference type="Proteomes" id="UP000576969"/>
    </source>
</evidence>
<dbReference type="InterPro" id="IPR036291">
    <property type="entry name" value="NAD(P)-bd_dom_sf"/>
</dbReference>
<keyword evidence="8" id="KW-1185">Reference proteome</keyword>
<evidence type="ECO:0000313" key="7">
    <source>
        <dbReference type="EMBL" id="NYE18922.1"/>
    </source>
</evidence>
<evidence type="ECO:0000256" key="4">
    <source>
        <dbReference type="PIRSR" id="PIRSR000103-1"/>
    </source>
</evidence>
<comment type="caution">
    <text evidence="7">The sequence shown here is derived from an EMBL/GenBank/DDBJ whole genome shotgun (WGS) entry which is preliminary data.</text>
</comment>
<dbReference type="PIRSF" id="PIRSF000103">
    <property type="entry name" value="HIBADH"/>
    <property type="match status" value="1"/>
</dbReference>
<dbReference type="PROSITE" id="PS00895">
    <property type="entry name" value="3_HYDROXYISOBUT_DH"/>
    <property type="match status" value="1"/>
</dbReference>
<reference evidence="7 8" key="1">
    <citation type="submission" date="2020-07" db="EMBL/GenBank/DDBJ databases">
        <title>Sequencing the genomes of 1000 actinobacteria strains.</title>
        <authorList>
            <person name="Klenk H.-P."/>
        </authorList>
    </citation>
    <scope>NUCLEOTIDE SEQUENCE [LARGE SCALE GENOMIC DNA]</scope>
    <source>
        <strain evidence="7 8">DSM 24662</strain>
    </source>
</reference>
<dbReference type="GO" id="GO:0016491">
    <property type="term" value="F:oxidoreductase activity"/>
    <property type="evidence" value="ECO:0007669"/>
    <property type="project" value="UniProtKB-KW"/>
</dbReference>
<dbReference type="GO" id="GO:0050661">
    <property type="term" value="F:NADP binding"/>
    <property type="evidence" value="ECO:0007669"/>
    <property type="project" value="InterPro"/>
</dbReference>
<dbReference type="InterPro" id="IPR006115">
    <property type="entry name" value="6PGDH_NADP-bd"/>
</dbReference>
<dbReference type="RefSeq" id="WP_343048650.1">
    <property type="nucleotide sequence ID" value="NZ_JACCBV010000001.1"/>
</dbReference>
<dbReference type="InterPro" id="IPR002204">
    <property type="entry name" value="3-OH-isobutyrate_DH-rel_CS"/>
</dbReference>
<sequence length="300" mass="31480">MTDAVTDAAPEGRTALAFLGLGTMGSGMAGRLAAAGHDLRVWNRSPAAVQRLVESGATSAESPAHALEADVSFSMLANDEAVEAVFTPEAIARAKGRTHVMMASISPAMSDRLTDAFAAAGGRYIATPVLGRPEIAAAGQLNILAAGDPRAIDDVMPYLEAMGKRVWRLADKPSVANAVKAAVNYDIIHALQAIGESVAMTERLGVDPALFTELLSSTLFGGVVYTGYGGIIARQDYSPPGFHIALGRKDLALAQQVAEATGVWPATMPALIEVFEKALADSELKDYDWSAIAEVSRRDL</sequence>
<dbReference type="InterPro" id="IPR051265">
    <property type="entry name" value="HIBADH-related_NP60_sf"/>
</dbReference>
<keyword evidence="2" id="KW-0560">Oxidoreductase</keyword>
<dbReference type="Proteomes" id="UP000576969">
    <property type="component" value="Unassembled WGS sequence"/>
</dbReference>
<keyword evidence="3" id="KW-0520">NAD</keyword>
<name>A0A7Y9KGX5_9MICO</name>
<dbReference type="Gene3D" id="3.40.50.720">
    <property type="entry name" value="NAD(P)-binding Rossmann-like Domain"/>
    <property type="match status" value="1"/>
</dbReference>
<dbReference type="InterPro" id="IPR008927">
    <property type="entry name" value="6-PGluconate_DH-like_C_sf"/>
</dbReference>
<dbReference type="GO" id="GO:0016054">
    <property type="term" value="P:organic acid catabolic process"/>
    <property type="evidence" value="ECO:0007669"/>
    <property type="project" value="UniProtKB-ARBA"/>
</dbReference>
<evidence type="ECO:0000256" key="3">
    <source>
        <dbReference type="ARBA" id="ARBA00023027"/>
    </source>
</evidence>
<dbReference type="Pfam" id="PF03446">
    <property type="entry name" value="NAD_binding_2"/>
    <property type="match status" value="1"/>
</dbReference>
<accession>A0A7Y9KGX5</accession>
<dbReference type="InterPro" id="IPR015815">
    <property type="entry name" value="HIBADH-related"/>
</dbReference>
<proteinExistence type="inferred from homology"/>